<dbReference type="Gene3D" id="1.10.245.10">
    <property type="entry name" value="SWIB/MDM2 domain"/>
    <property type="match status" value="1"/>
</dbReference>
<dbReference type="CDD" id="cd10568">
    <property type="entry name" value="SWIB_like"/>
    <property type="match status" value="1"/>
</dbReference>
<dbReference type="GeneID" id="18254768"/>
<accession>G0RYN3</accession>
<gene>
    <name evidence="3" type="ORF">CTHT_0007300</name>
</gene>
<feature type="compositionally biased region" description="Low complexity" evidence="1">
    <location>
        <begin position="48"/>
        <end position="64"/>
    </location>
</feature>
<reference evidence="3 4" key="1">
    <citation type="journal article" date="2011" name="Cell">
        <title>Insight into structure and assembly of the nuclear pore complex by utilizing the genome of a eukaryotic thermophile.</title>
        <authorList>
            <person name="Amlacher S."/>
            <person name="Sarges P."/>
            <person name="Flemming D."/>
            <person name="van Noort V."/>
            <person name="Kunze R."/>
            <person name="Devos D.P."/>
            <person name="Arumugam M."/>
            <person name="Bork P."/>
            <person name="Hurt E."/>
        </authorList>
    </citation>
    <scope>NUCLEOTIDE SEQUENCE [LARGE SCALE GENOMIC DNA]</scope>
    <source>
        <strain evidence="4">DSM 1495 / CBS 144.50 / IMI 039719</strain>
    </source>
</reference>
<feature type="region of interest" description="Disordered" evidence="1">
    <location>
        <begin position="1"/>
        <end position="78"/>
    </location>
</feature>
<feature type="compositionally biased region" description="Gly residues" evidence="1">
    <location>
        <begin position="490"/>
        <end position="500"/>
    </location>
</feature>
<dbReference type="InterPro" id="IPR036885">
    <property type="entry name" value="SWIB_MDM2_dom_sf"/>
</dbReference>
<name>G0RYN3_CHATD</name>
<dbReference type="HOGENOM" id="CLU_023529_2_0_1"/>
<dbReference type="InterPro" id="IPR019835">
    <property type="entry name" value="SWIB_domain"/>
</dbReference>
<evidence type="ECO:0000313" key="3">
    <source>
        <dbReference type="EMBL" id="EGS24019.1"/>
    </source>
</evidence>
<feature type="region of interest" description="Disordered" evidence="1">
    <location>
        <begin position="170"/>
        <end position="213"/>
    </location>
</feature>
<evidence type="ECO:0000313" key="4">
    <source>
        <dbReference type="Proteomes" id="UP000008066"/>
    </source>
</evidence>
<feature type="region of interest" description="Disordered" evidence="1">
    <location>
        <begin position="490"/>
        <end position="509"/>
    </location>
</feature>
<feature type="domain" description="DM2" evidence="2">
    <location>
        <begin position="292"/>
        <end position="369"/>
    </location>
</feature>
<dbReference type="KEGG" id="cthr:CTHT_0007300"/>
<keyword evidence="4" id="KW-1185">Reference proteome</keyword>
<evidence type="ECO:0000259" key="2">
    <source>
        <dbReference type="PROSITE" id="PS51925"/>
    </source>
</evidence>
<organism evidence="4">
    <name type="scientific">Chaetomium thermophilum (strain DSM 1495 / CBS 144.50 / IMI 039719)</name>
    <name type="common">Thermochaetoides thermophila</name>
    <dbReference type="NCBI Taxonomy" id="759272"/>
    <lineage>
        <taxon>Eukaryota</taxon>
        <taxon>Fungi</taxon>
        <taxon>Dikarya</taxon>
        <taxon>Ascomycota</taxon>
        <taxon>Pezizomycotina</taxon>
        <taxon>Sordariomycetes</taxon>
        <taxon>Sordariomycetidae</taxon>
        <taxon>Sordariales</taxon>
        <taxon>Chaetomiaceae</taxon>
        <taxon>Thermochaetoides</taxon>
    </lineage>
</organism>
<dbReference type="RefSeq" id="XP_006691261.1">
    <property type="nucleotide sequence ID" value="XM_006691198.1"/>
</dbReference>
<feature type="compositionally biased region" description="Low complexity" evidence="1">
    <location>
        <begin position="198"/>
        <end position="213"/>
    </location>
</feature>
<dbReference type="SUPFAM" id="SSF47592">
    <property type="entry name" value="SWIB/MDM2 domain"/>
    <property type="match status" value="1"/>
</dbReference>
<dbReference type="PROSITE" id="PS51925">
    <property type="entry name" value="SWIB_MDM2"/>
    <property type="match status" value="1"/>
</dbReference>
<dbReference type="SMART" id="SM00151">
    <property type="entry name" value="SWIB"/>
    <property type="match status" value="1"/>
</dbReference>
<dbReference type="PANTHER" id="PTHR13844">
    <property type="entry name" value="SWI/SNF-RELATED MATRIX-ASSOCIATED ACTIN-DEPENDENT REGULATOR OF CHROMATIN SUBFAMILY D"/>
    <property type="match status" value="1"/>
</dbReference>
<dbReference type="Pfam" id="PF02201">
    <property type="entry name" value="SWIB"/>
    <property type="match status" value="1"/>
</dbReference>
<dbReference type="STRING" id="759272.G0RYN3"/>
<proteinExistence type="predicted"/>
<dbReference type="EMBL" id="GL988032">
    <property type="protein sequence ID" value="EGS24019.1"/>
    <property type="molecule type" value="Genomic_DNA"/>
</dbReference>
<dbReference type="Proteomes" id="UP000008066">
    <property type="component" value="Unassembled WGS sequence"/>
</dbReference>
<dbReference type="InterPro" id="IPR003121">
    <property type="entry name" value="SWIB_MDM2_domain"/>
</dbReference>
<dbReference type="AlphaFoldDB" id="G0RYN3"/>
<evidence type="ECO:0000256" key="1">
    <source>
        <dbReference type="SAM" id="MobiDB-lite"/>
    </source>
</evidence>
<dbReference type="OMA" id="NFRCNEP"/>
<protein>
    <recommendedName>
        <fullName evidence="2">DM2 domain-containing protein</fullName>
    </recommendedName>
</protein>
<dbReference type="eggNOG" id="KOG2570">
    <property type="taxonomic scope" value="Eukaryota"/>
</dbReference>
<feature type="compositionally biased region" description="Acidic residues" evidence="1">
    <location>
        <begin position="173"/>
        <end position="185"/>
    </location>
</feature>
<dbReference type="OrthoDB" id="10263741at2759"/>
<sequence>MQQQFRGYGQHAPTPPRPGSGPHGVPPRRGGIGPMMSAGPHPQAPLSAAQLNQQHQAQQQANHLAKLRSRKPTDKNLPDGVEEIVIDHGYVVDAYRQLRDFERRLDATMTRKRLDIVDSLSRNTKRYKTMRVWISNTVEDQYWQNNSLNVDTFDFSSNLEASYRLKIEGRLLEDEEDPSSDDDEPSANGGNKMDTDSVPAAKPAKPAKAVPAKHGQRYRFSHFFKALTVEFDKSRVAAAAAAGRETTIEWKKPERTPAGAANLPAMADFDEITFKRPGDENVNVIINLYRHEDPERFELSPELAEIVDMKEATRQEAVMAVWEYIKLNKLQEDEEKRNFRCDDMLKKIIPRDSGFIPHLNEYLTPHLRPLSPIKLPYTIRVDEEFHKNPSPTIYDIRVLVDDPLRTRQSSSPYLPFPSNPSYATTLKEIAALDDQLATLMQAVAHSKAKHAFLSGMARDPVGFVKGWLSSQKRDLDIILGEANRAGRDGVTGGLGAGGGEEAVTAGDEWRRGGKESVWASQNARESVNVLLAKQPLVLR</sequence>